<dbReference type="PANTHER" id="PTHR31087">
    <property type="match status" value="1"/>
</dbReference>
<dbReference type="Gene3D" id="2.40.160.200">
    <property type="entry name" value="LURP1-related"/>
    <property type="match status" value="1"/>
</dbReference>
<name>A0AAJ0G8S0_9PEZI</name>
<dbReference type="InterPro" id="IPR025659">
    <property type="entry name" value="Tubby-like_C"/>
</dbReference>
<gene>
    <name evidence="3" type="ORF">LTR09_010339</name>
</gene>
<dbReference type="AlphaFoldDB" id="A0AAJ0G8S0"/>
<proteinExistence type="inferred from homology"/>
<accession>A0AAJ0G8S0</accession>
<feature type="compositionally biased region" description="Pro residues" evidence="2">
    <location>
        <begin position="1"/>
        <end position="17"/>
    </location>
</feature>
<organism evidence="3 4">
    <name type="scientific">Extremus antarcticus</name>
    <dbReference type="NCBI Taxonomy" id="702011"/>
    <lineage>
        <taxon>Eukaryota</taxon>
        <taxon>Fungi</taxon>
        <taxon>Dikarya</taxon>
        <taxon>Ascomycota</taxon>
        <taxon>Pezizomycotina</taxon>
        <taxon>Dothideomycetes</taxon>
        <taxon>Dothideomycetidae</taxon>
        <taxon>Mycosphaerellales</taxon>
        <taxon>Extremaceae</taxon>
        <taxon>Extremus</taxon>
    </lineage>
</organism>
<comment type="similarity">
    <text evidence="1">Belongs to the LOR family.</text>
</comment>
<feature type="region of interest" description="Disordered" evidence="2">
    <location>
        <begin position="1"/>
        <end position="21"/>
    </location>
</feature>
<evidence type="ECO:0000256" key="2">
    <source>
        <dbReference type="SAM" id="MobiDB-lite"/>
    </source>
</evidence>
<evidence type="ECO:0008006" key="5">
    <source>
        <dbReference type="Google" id="ProtNLM"/>
    </source>
</evidence>
<evidence type="ECO:0000313" key="4">
    <source>
        <dbReference type="Proteomes" id="UP001271007"/>
    </source>
</evidence>
<dbReference type="InterPro" id="IPR007612">
    <property type="entry name" value="LOR"/>
</dbReference>
<protein>
    <recommendedName>
        <fullName evidence="5">DUF567-domain-containing protein</fullName>
    </recommendedName>
</protein>
<reference evidence="3" key="1">
    <citation type="submission" date="2023-04" db="EMBL/GenBank/DDBJ databases">
        <title>Black Yeasts Isolated from many extreme environments.</title>
        <authorList>
            <person name="Coleine C."/>
            <person name="Stajich J.E."/>
            <person name="Selbmann L."/>
        </authorList>
    </citation>
    <scope>NUCLEOTIDE SEQUENCE</scope>
    <source>
        <strain evidence="3">CCFEE 5312</strain>
    </source>
</reference>
<evidence type="ECO:0000313" key="3">
    <source>
        <dbReference type="EMBL" id="KAK3048346.1"/>
    </source>
</evidence>
<dbReference type="PANTHER" id="PTHR31087:SF161">
    <property type="entry name" value="TUBBY C 2 FAMILY PROTEIN"/>
    <property type="match status" value="1"/>
</dbReference>
<dbReference type="Proteomes" id="UP001271007">
    <property type="component" value="Unassembled WGS sequence"/>
</dbReference>
<comment type="caution">
    <text evidence="3">The sequence shown here is derived from an EMBL/GenBank/DDBJ whole genome shotgun (WGS) entry which is preliminary data.</text>
</comment>
<dbReference type="Pfam" id="PF04525">
    <property type="entry name" value="LOR"/>
    <property type="match status" value="1"/>
</dbReference>
<dbReference type="InterPro" id="IPR038595">
    <property type="entry name" value="LOR_sf"/>
</dbReference>
<dbReference type="EMBL" id="JAWDJX010000050">
    <property type="protein sequence ID" value="KAK3048346.1"/>
    <property type="molecule type" value="Genomic_DNA"/>
</dbReference>
<evidence type="ECO:0000256" key="1">
    <source>
        <dbReference type="ARBA" id="ARBA00005437"/>
    </source>
</evidence>
<keyword evidence="4" id="KW-1185">Reference proteome</keyword>
<dbReference type="SUPFAM" id="SSF54518">
    <property type="entry name" value="Tubby C-terminal domain-like"/>
    <property type="match status" value="1"/>
</dbReference>
<sequence>MPPTLAPFNPPLGPQPPSTKLYHPQQVTLALKEKIFSLSGDDFTVKTAEGLDICKVKGKAISLRDTKKFSDMQGHELFSLTNKMLAITKSFHGTSPDGKHDFEVAGKFKLMGSKSVVTFKNASDGKEVELVVKGDWMDRSAEITYMDKPVAVISRKFFNASQFFGDKQTYFVAVAGNVDLSMIAACCVALDEKENEK</sequence>